<evidence type="ECO:0000256" key="6">
    <source>
        <dbReference type="PROSITE-ProRule" id="PRU00191"/>
    </source>
</evidence>
<evidence type="ECO:0000256" key="5">
    <source>
        <dbReference type="ARBA" id="ARBA00023288"/>
    </source>
</evidence>
<dbReference type="SMART" id="SM00326">
    <property type="entry name" value="SH3"/>
    <property type="match status" value="1"/>
</dbReference>
<dbReference type="Pfam" id="PF16454">
    <property type="entry name" value="PI3K_P85_iSH2"/>
    <property type="match status" value="1"/>
</dbReference>
<evidence type="ECO:0000259" key="12">
    <source>
        <dbReference type="PROSITE" id="PS50238"/>
    </source>
</evidence>
<dbReference type="PANTHER" id="PTHR13234:SF43">
    <property type="entry name" value="GAMMA-INTERFERON-INDUCIBLE LYSOSOMAL THIOL REDUCTASE"/>
    <property type="match status" value="1"/>
</dbReference>
<keyword evidence="8" id="KW-0676">Redox-active center</keyword>
<evidence type="ECO:0000256" key="9">
    <source>
        <dbReference type="SAM" id="MobiDB-lite"/>
    </source>
</evidence>
<reference evidence="13" key="1">
    <citation type="submission" date="2022-07" db="EMBL/GenBank/DDBJ databases">
        <title>Chromosome-level genome of Muraenolepis orangiensis.</title>
        <authorList>
            <person name="Kim J."/>
        </authorList>
    </citation>
    <scope>NUCLEOTIDE SEQUENCE</scope>
    <source>
        <strain evidence="13">KU_S4_2022</strain>
        <tissue evidence="13">Muscle</tissue>
    </source>
</reference>
<keyword evidence="5" id="KW-0449">Lipoprotein</keyword>
<dbReference type="FunFam" id="2.30.30.40:FF:000075">
    <property type="entry name" value="phosphatidylinositol 3-kinase regulatory subunit alpha"/>
    <property type="match status" value="1"/>
</dbReference>
<evidence type="ECO:0000256" key="2">
    <source>
        <dbReference type="ARBA" id="ARBA00011615"/>
    </source>
</evidence>
<feature type="region of interest" description="Disordered" evidence="9">
    <location>
        <begin position="82"/>
        <end position="105"/>
    </location>
</feature>
<dbReference type="PRINTS" id="PR00401">
    <property type="entry name" value="SH2DOMAIN"/>
</dbReference>
<organism evidence="13 14">
    <name type="scientific">Muraenolepis orangiensis</name>
    <name type="common">Patagonian moray cod</name>
    <dbReference type="NCBI Taxonomy" id="630683"/>
    <lineage>
        <taxon>Eukaryota</taxon>
        <taxon>Metazoa</taxon>
        <taxon>Chordata</taxon>
        <taxon>Craniata</taxon>
        <taxon>Vertebrata</taxon>
        <taxon>Euteleostomi</taxon>
        <taxon>Actinopterygii</taxon>
        <taxon>Neopterygii</taxon>
        <taxon>Teleostei</taxon>
        <taxon>Neoteleostei</taxon>
        <taxon>Acanthomorphata</taxon>
        <taxon>Zeiogadaria</taxon>
        <taxon>Gadariae</taxon>
        <taxon>Gadiformes</taxon>
        <taxon>Muraenolepidoidei</taxon>
        <taxon>Muraenolepididae</taxon>
        <taxon>Muraenolepis</taxon>
    </lineage>
</organism>
<feature type="domain" description="SH2" evidence="10">
    <location>
        <begin position="357"/>
        <end position="452"/>
    </location>
</feature>
<feature type="domain" description="SH3" evidence="11">
    <location>
        <begin position="4"/>
        <end position="81"/>
    </location>
</feature>
<evidence type="ECO:0000259" key="11">
    <source>
        <dbReference type="PROSITE" id="PS50002"/>
    </source>
</evidence>
<comment type="caution">
    <text evidence="13">The sequence shown here is derived from an EMBL/GenBank/DDBJ whole genome shotgun (WGS) entry which is preliminary data.</text>
</comment>
<feature type="domain" description="Rho-GAP" evidence="12">
    <location>
        <begin position="131"/>
        <end position="325"/>
    </location>
</feature>
<proteinExistence type="inferred from homology"/>
<dbReference type="AlphaFoldDB" id="A0A9Q0DUM7"/>
<dbReference type="Gene3D" id="1.10.555.10">
    <property type="entry name" value="Rho GTPase activation protein"/>
    <property type="match status" value="1"/>
</dbReference>
<dbReference type="InterPro" id="IPR001452">
    <property type="entry name" value="SH3_domain"/>
</dbReference>
<dbReference type="InterPro" id="IPR008936">
    <property type="entry name" value="Rho_GTPase_activation_prot"/>
</dbReference>
<dbReference type="Pfam" id="PF00620">
    <property type="entry name" value="RhoGAP"/>
    <property type="match status" value="1"/>
</dbReference>
<dbReference type="SUPFAM" id="SSF48350">
    <property type="entry name" value="GTPase activation domain, GAP"/>
    <property type="match status" value="1"/>
</dbReference>
<keyword evidence="8" id="KW-0732">Signal</keyword>
<dbReference type="EC" id="1.8.-.-" evidence="8"/>
<feature type="domain" description="SH2" evidence="10">
    <location>
        <begin position="622"/>
        <end position="699"/>
    </location>
</feature>
<name>A0A9Q0DUM7_9TELE</name>
<dbReference type="Gene3D" id="2.30.30.40">
    <property type="entry name" value="SH3 Domains"/>
    <property type="match status" value="1"/>
</dbReference>
<accession>A0A9Q0DUM7</accession>
<gene>
    <name evidence="13" type="ORF">NHX12_004129</name>
</gene>
<dbReference type="GO" id="GO:0002376">
    <property type="term" value="P:immune system process"/>
    <property type="evidence" value="ECO:0007669"/>
    <property type="project" value="UniProtKB-KW"/>
</dbReference>
<protein>
    <recommendedName>
        <fullName evidence="8">Gamma-interferon-inducible lysosomal thiol reductase</fullName>
        <ecNumber evidence="8">1.8.-.-</ecNumber>
    </recommendedName>
    <alternativeName>
        <fullName evidence="8">Gamma-interferon-inducible protein IP-30</fullName>
    </alternativeName>
</protein>
<comment type="subunit">
    <text evidence="2 8">Dimer; disulfide-linked.</text>
</comment>
<keyword evidence="8" id="KW-0560">Oxidoreductase</keyword>
<dbReference type="FunFam" id="3.30.505.10:FF:000014">
    <property type="entry name" value="Phosphatidylinositol 3-kinase regulatory subunit alpha"/>
    <property type="match status" value="1"/>
</dbReference>
<dbReference type="GO" id="GO:0007165">
    <property type="term" value="P:signal transduction"/>
    <property type="evidence" value="ECO:0007669"/>
    <property type="project" value="InterPro"/>
</dbReference>
<dbReference type="CDD" id="cd12926">
    <property type="entry name" value="iSH2_PIK3R2"/>
    <property type="match status" value="1"/>
</dbReference>
<dbReference type="GO" id="GO:0016671">
    <property type="term" value="F:oxidoreductase activity, acting on a sulfur group of donors, disulfide as acceptor"/>
    <property type="evidence" value="ECO:0007669"/>
    <property type="project" value="UniProtKB-UniRule"/>
</dbReference>
<dbReference type="Gene3D" id="3.30.505.10">
    <property type="entry name" value="SH2 domain"/>
    <property type="match status" value="2"/>
</dbReference>
<dbReference type="InterPro" id="IPR036028">
    <property type="entry name" value="SH3-like_dom_sf"/>
</dbReference>
<dbReference type="Gene3D" id="1.10.287.1490">
    <property type="match status" value="1"/>
</dbReference>
<dbReference type="SMART" id="SM00324">
    <property type="entry name" value="RhoGAP"/>
    <property type="match status" value="1"/>
</dbReference>
<dbReference type="PROSITE" id="PS50002">
    <property type="entry name" value="SH3"/>
    <property type="match status" value="1"/>
</dbReference>
<evidence type="ECO:0000256" key="8">
    <source>
        <dbReference type="RuleBase" id="RU369109"/>
    </source>
</evidence>
<dbReference type="SUPFAM" id="SSF50044">
    <property type="entry name" value="SH3-domain"/>
    <property type="match status" value="1"/>
</dbReference>
<dbReference type="Proteomes" id="UP001148018">
    <property type="component" value="Unassembled WGS sequence"/>
</dbReference>
<comment type="function">
    <text evidence="8">Lysosomal thiol reductase that can reduce protein disulfide bonds. Facilitates the complete unfolding of proteins destined for lysosomal degradation. Plays an important role in antigen processing.</text>
</comment>
<dbReference type="InterPro" id="IPR000980">
    <property type="entry name" value="SH2"/>
</dbReference>
<keyword evidence="6" id="KW-0727">SH2 domain</keyword>
<evidence type="ECO:0000313" key="13">
    <source>
        <dbReference type="EMBL" id="KAJ3594824.1"/>
    </source>
</evidence>
<keyword evidence="8" id="KW-0458">Lysosome</keyword>
<evidence type="ECO:0000256" key="1">
    <source>
        <dbReference type="ARBA" id="ARBA00005679"/>
    </source>
</evidence>
<dbReference type="PROSITE" id="PS50001">
    <property type="entry name" value="SH2"/>
    <property type="match status" value="2"/>
</dbReference>
<dbReference type="InterPro" id="IPR004911">
    <property type="entry name" value="Interferon-induced_GILT"/>
</dbReference>
<dbReference type="OrthoDB" id="3175255at2759"/>
<dbReference type="InterPro" id="IPR036860">
    <property type="entry name" value="SH2_dom_sf"/>
</dbReference>
<dbReference type="InterPro" id="IPR000198">
    <property type="entry name" value="RhoGAP_dom"/>
</dbReference>
<dbReference type="GO" id="GO:0005764">
    <property type="term" value="C:lysosome"/>
    <property type="evidence" value="ECO:0007669"/>
    <property type="project" value="UniProtKB-SubCell"/>
</dbReference>
<evidence type="ECO:0000256" key="7">
    <source>
        <dbReference type="PROSITE-ProRule" id="PRU00192"/>
    </source>
</evidence>
<dbReference type="PRINTS" id="PR00678">
    <property type="entry name" value="PI3KINASEP85"/>
</dbReference>
<evidence type="ECO:0000259" key="10">
    <source>
        <dbReference type="PROSITE" id="PS50001"/>
    </source>
</evidence>
<keyword evidence="4 8" id="KW-0325">Glycoprotein</keyword>
<keyword evidence="8" id="KW-1015">Disulfide bond</keyword>
<dbReference type="SMART" id="SM00252">
    <property type="entry name" value="SH2"/>
    <property type="match status" value="2"/>
</dbReference>
<dbReference type="EMBL" id="JANIIK010000111">
    <property type="protein sequence ID" value="KAJ3594824.1"/>
    <property type="molecule type" value="Genomic_DNA"/>
</dbReference>
<evidence type="ECO:0000256" key="3">
    <source>
        <dbReference type="ARBA" id="ARBA00022443"/>
    </source>
</evidence>
<dbReference type="SUPFAM" id="SSF55550">
    <property type="entry name" value="SH2 domain"/>
    <property type="match status" value="2"/>
</dbReference>
<dbReference type="GO" id="GO:0005576">
    <property type="term" value="C:extracellular region"/>
    <property type="evidence" value="ECO:0007669"/>
    <property type="project" value="UniProtKB-SubCell"/>
</dbReference>
<evidence type="ECO:0000313" key="14">
    <source>
        <dbReference type="Proteomes" id="UP001148018"/>
    </source>
</evidence>
<comment type="similarity">
    <text evidence="1 8">Belongs to the GILT family.</text>
</comment>
<dbReference type="Pfam" id="PF03227">
    <property type="entry name" value="GILT"/>
    <property type="match status" value="1"/>
</dbReference>
<keyword evidence="8" id="KW-0391">Immunity</keyword>
<dbReference type="PROSITE" id="PS50238">
    <property type="entry name" value="RHOGAP"/>
    <property type="match status" value="1"/>
</dbReference>
<sequence length="941" mass="105231">MATEEGFQYRALYGFIKDQEEDLDLQPGDLLTVSRASLLAVDGYQDGAVERPGRLGWLLGFNERTRQRGDFPGTYVEYVGPVRMGHPSSQPRSQRPLPAAPRLDPSQVGLSSALSTLGASELCFTSAVPAPDLSEQFTPPQTAPPALISLLHAIEKRGLDSKTLYRTGSLAPESPVYSLSTEGEVFQSDVCFLSEGVISFLRELPSPVVPACVYPDLQAALLQQSLGQSADGAVAGGPGREVSVALESSPGIPLHHRLTLQHLLAHLAKVARAQASNGLDAHALGRIFGPLLIRPSSAAPGLTLDEDFPAVTLQRLLMERAVEPDLAPPAKPVKTKGTPTPPPAVTDVCSLLNDAEWYWGEISREEVNEKLRDTPDGTFLVRDASSKLEGEYTLTLRKGGNNKLIKIYHREARYGFSEPLTFLSVVELIHHYRHESLAQYNAKLDTRLLYPISKYQQLVKENSIEEVGEQLKELQMKRTAIEAFNETINIFEEQCETQERYSRESLERFQREGNDKEIQKIQSNSERLKSRVTEIHDSKSKLEQDLRLQVSDNREIDKKMNSLKPDLLQLRKMRDQYIIWLTQKGTRQKKINEWLGIKNEADDSYSLVEEDESSPHHDEGTWYVGDIKRTQAEELLRGKCDGTFLIRESQSQKGSFACSVVVDGDPKHCVVFETATGYGFAEPYNLYPSLQDLVLHYKNVSLVQHNDQLNAWTWCSSLDSAIQCGVLKQCLEANFTRTHYYQDSQSVQLELYYESLCPGCRAFLTQMLFPTWTMLQDILNVTLVPYGNAKEKFDGNKYVFTCQHGEQECLGNMIEACLLNMAGSSAFQVIYCMESSVDVVKSAETCLTLYQPSLKWGSVMSCVNGDQGNQLMHQNAQKTAALKPPHLFVPWVTINGEHTDDLQKKAMNSLLPLVCSLYQGTKPDACGSAQRTHYKSYCHNE</sequence>
<keyword evidence="14" id="KW-1185">Reference proteome</keyword>
<dbReference type="PANTHER" id="PTHR13234">
    <property type="entry name" value="GAMMA-INTERFERON INDUCIBLE LYSOSOMAL THIOL REDUCTASE GILT"/>
    <property type="match status" value="1"/>
</dbReference>
<dbReference type="FunFam" id="3.30.505.10:FF:000006">
    <property type="entry name" value="Phosphatidylinositol 3-kinase regulatory subunit alpha"/>
    <property type="match status" value="1"/>
</dbReference>
<dbReference type="InterPro" id="IPR032498">
    <property type="entry name" value="PI3K_P85_iSH2"/>
</dbReference>
<comment type="subcellular location">
    <subcellularLocation>
        <location evidence="8">Secreted</location>
    </subcellularLocation>
    <subcellularLocation>
        <location evidence="8">Lysosome</location>
    </subcellularLocation>
</comment>
<dbReference type="InterPro" id="IPR035022">
    <property type="entry name" value="PI3kinase_P85_nSH2"/>
</dbReference>
<keyword evidence="3 7" id="KW-0728">SH3 domain</keyword>
<feature type="compositionally biased region" description="Low complexity" evidence="9">
    <location>
        <begin position="87"/>
        <end position="96"/>
    </location>
</feature>
<keyword evidence="8" id="KW-0964">Secreted</keyword>
<dbReference type="CDD" id="cd09942">
    <property type="entry name" value="SH2_nSH2_p85_like"/>
    <property type="match status" value="1"/>
</dbReference>
<dbReference type="Pfam" id="PF00017">
    <property type="entry name" value="SH2"/>
    <property type="match status" value="2"/>
</dbReference>
<evidence type="ECO:0000256" key="4">
    <source>
        <dbReference type="ARBA" id="ARBA00023180"/>
    </source>
</evidence>